<keyword evidence="3" id="KW-1185">Reference proteome</keyword>
<protein>
    <recommendedName>
        <fullName evidence="4">Stress-related protein</fullName>
    </recommendedName>
</protein>
<evidence type="ECO:0000313" key="2">
    <source>
        <dbReference type="EMBL" id="KAG8370651.1"/>
    </source>
</evidence>
<evidence type="ECO:0008006" key="4">
    <source>
        <dbReference type="Google" id="ProtNLM"/>
    </source>
</evidence>
<evidence type="ECO:0000256" key="1">
    <source>
        <dbReference type="ARBA" id="ARBA00009737"/>
    </source>
</evidence>
<dbReference type="AlphaFoldDB" id="A0AAV6WRF4"/>
<reference evidence="2" key="1">
    <citation type="submission" date="2019-10" db="EMBL/GenBank/DDBJ databases">
        <authorList>
            <person name="Zhang R."/>
            <person name="Pan Y."/>
            <person name="Wang J."/>
            <person name="Ma R."/>
            <person name="Yu S."/>
        </authorList>
    </citation>
    <scope>NUCLEOTIDE SEQUENCE</scope>
    <source>
        <strain evidence="2">LA-IB0</strain>
        <tissue evidence="2">Leaf</tissue>
    </source>
</reference>
<gene>
    <name evidence="2" type="ORF">BUALT_Bualt13G0005400</name>
</gene>
<dbReference type="EMBL" id="WHWC01000013">
    <property type="protein sequence ID" value="KAG8370651.1"/>
    <property type="molecule type" value="Genomic_DNA"/>
</dbReference>
<comment type="similarity">
    <text evidence="1">Belongs to the REF/SRPP family.</text>
</comment>
<evidence type="ECO:0000313" key="3">
    <source>
        <dbReference type="Proteomes" id="UP000826271"/>
    </source>
</evidence>
<dbReference type="Proteomes" id="UP000826271">
    <property type="component" value="Unassembled WGS sequence"/>
</dbReference>
<dbReference type="PANTHER" id="PTHR33732:SF3">
    <property type="entry name" value="OS07G0671800 PROTEIN"/>
    <property type="match status" value="1"/>
</dbReference>
<dbReference type="Pfam" id="PF05755">
    <property type="entry name" value="REF"/>
    <property type="match status" value="1"/>
</dbReference>
<proteinExistence type="inferred from homology"/>
<name>A0AAV6WRF4_9LAMI</name>
<comment type="caution">
    <text evidence="2">The sequence shown here is derived from an EMBL/GenBank/DDBJ whole genome shotgun (WGS) entry which is preliminary data.</text>
</comment>
<dbReference type="InterPro" id="IPR008802">
    <property type="entry name" value="REF"/>
</dbReference>
<accession>A0AAV6WRF4</accession>
<dbReference type="PANTHER" id="PTHR33732">
    <property type="entry name" value="REF/SRPP-LIKE PROTEIN OS05G0151300/LOC_OS05G05940"/>
    <property type="match status" value="1"/>
</dbReference>
<sequence>MAESEARPTADRPVVENDANKLKYLDFVQVAAVYVVVCCSTIYEFAKENAGPLRPGVQTVEGTVKTVTGPVFEKFHNVPFDLLKFIDRKVAESISELDHHVPALLKQVSSQAWIVAQRSPGVARELASEVQRAGLVDTASNIAKTAYVKYEPTAKELYTKYEPVAEQYAVTAWRSLNRLPLFSQVAHIMVPTAAHWAEKYNQAVACATGRGYTVSYYLPLVPIDRIAKTFEGAENEPAVSVNGGYVAVSQ</sequence>
<organism evidence="2 3">
    <name type="scientific">Buddleja alternifolia</name>
    <dbReference type="NCBI Taxonomy" id="168488"/>
    <lineage>
        <taxon>Eukaryota</taxon>
        <taxon>Viridiplantae</taxon>
        <taxon>Streptophyta</taxon>
        <taxon>Embryophyta</taxon>
        <taxon>Tracheophyta</taxon>
        <taxon>Spermatophyta</taxon>
        <taxon>Magnoliopsida</taxon>
        <taxon>eudicotyledons</taxon>
        <taxon>Gunneridae</taxon>
        <taxon>Pentapetalae</taxon>
        <taxon>asterids</taxon>
        <taxon>lamiids</taxon>
        <taxon>Lamiales</taxon>
        <taxon>Scrophulariaceae</taxon>
        <taxon>Buddlejeae</taxon>
        <taxon>Buddleja</taxon>
    </lineage>
</organism>